<keyword evidence="6 14" id="KW-0732">Signal</keyword>
<evidence type="ECO:0000256" key="2">
    <source>
        <dbReference type="ARBA" id="ARBA00009810"/>
    </source>
</evidence>
<dbReference type="Gene3D" id="2.40.170.20">
    <property type="entry name" value="TonB-dependent receptor, beta-barrel domain"/>
    <property type="match status" value="1"/>
</dbReference>
<dbReference type="Proteomes" id="UP000307956">
    <property type="component" value="Unassembled WGS sequence"/>
</dbReference>
<feature type="signal peptide" evidence="14">
    <location>
        <begin position="1"/>
        <end position="26"/>
    </location>
</feature>
<keyword evidence="8 11" id="KW-0472">Membrane</keyword>
<dbReference type="PANTHER" id="PTHR30069">
    <property type="entry name" value="TONB-DEPENDENT OUTER MEMBRANE RECEPTOR"/>
    <property type="match status" value="1"/>
</dbReference>
<evidence type="ECO:0000256" key="7">
    <source>
        <dbReference type="ARBA" id="ARBA00023077"/>
    </source>
</evidence>
<dbReference type="InterPro" id="IPR012910">
    <property type="entry name" value="Plug_dom"/>
</dbReference>
<evidence type="ECO:0000256" key="1">
    <source>
        <dbReference type="ARBA" id="ARBA00004571"/>
    </source>
</evidence>
<proteinExistence type="inferred from homology"/>
<reference evidence="17 18" key="1">
    <citation type="submission" date="2019-04" db="EMBL/GenBank/DDBJ databases">
        <title>Azoarcus rhizosphaerae sp. nov. isolated from rhizosphere of Ficus religiosa.</title>
        <authorList>
            <person name="Lin S.-Y."/>
            <person name="Hameed A."/>
            <person name="Hsu Y.-H."/>
            <person name="Young C.-C."/>
        </authorList>
    </citation>
    <scope>NUCLEOTIDE SEQUENCE [LARGE SCALE GENOMIC DNA]</scope>
    <source>
        <strain evidence="17 18">CC-YHH848</strain>
    </source>
</reference>
<dbReference type="PROSITE" id="PS01156">
    <property type="entry name" value="TONB_DEPENDENT_REC_2"/>
    <property type="match status" value="1"/>
</dbReference>
<keyword evidence="10 11" id="KW-0998">Cell outer membrane</keyword>
<protein>
    <submittedName>
        <fullName evidence="17">TonB-dependent receptor</fullName>
    </submittedName>
</protein>
<keyword evidence="18" id="KW-1185">Reference proteome</keyword>
<evidence type="ECO:0000313" key="18">
    <source>
        <dbReference type="Proteomes" id="UP000307956"/>
    </source>
</evidence>
<evidence type="ECO:0000256" key="10">
    <source>
        <dbReference type="ARBA" id="ARBA00023237"/>
    </source>
</evidence>
<name>A0A4V6RX00_9RHOO</name>
<keyword evidence="9 17" id="KW-0675">Receptor</keyword>
<gene>
    <name evidence="17" type="ORF">E6O51_18810</name>
</gene>
<dbReference type="Pfam" id="PF00593">
    <property type="entry name" value="TonB_dep_Rec_b-barrel"/>
    <property type="match status" value="1"/>
</dbReference>
<keyword evidence="3 11" id="KW-0813">Transport</keyword>
<feature type="chain" id="PRO_5020993970" evidence="14">
    <location>
        <begin position="27"/>
        <end position="676"/>
    </location>
</feature>
<dbReference type="InterPro" id="IPR010917">
    <property type="entry name" value="TonB_rcpt_CS"/>
</dbReference>
<dbReference type="InterPro" id="IPR037066">
    <property type="entry name" value="Plug_dom_sf"/>
</dbReference>
<evidence type="ECO:0000256" key="9">
    <source>
        <dbReference type="ARBA" id="ARBA00023170"/>
    </source>
</evidence>
<keyword evidence="4 11" id="KW-1134">Transmembrane beta strand</keyword>
<dbReference type="GO" id="GO:0044718">
    <property type="term" value="P:siderophore transmembrane transport"/>
    <property type="evidence" value="ECO:0007669"/>
    <property type="project" value="TreeGrafter"/>
</dbReference>
<evidence type="ECO:0000256" key="6">
    <source>
        <dbReference type="ARBA" id="ARBA00022729"/>
    </source>
</evidence>
<accession>A0A4V6RX00</accession>
<evidence type="ECO:0000256" key="4">
    <source>
        <dbReference type="ARBA" id="ARBA00022452"/>
    </source>
</evidence>
<feature type="short sequence motif" description="TonB C-terminal box" evidence="12">
    <location>
        <begin position="659"/>
        <end position="676"/>
    </location>
</feature>
<evidence type="ECO:0000256" key="14">
    <source>
        <dbReference type="SAM" id="SignalP"/>
    </source>
</evidence>
<sequence>MKLKRMPARCTLAIAVAMAVHGGARAAEAGHVFTLGQITVTGQHEDDTPIGAATLDREQLRDFTRDGLPEALDIMPGVITTPGDSRRNETAISVRGFGRWQVPLLMDGIRLYLPADNRIDFDRFLTPDLAEIQVSKGYVSVLNGPDGMGGAINLVTRKPVQPFEAEVRAAANLGGKGQYDGYTAYANLGGRNDTWYWQASAQQRDIDQWRLSEDFKSTPLEDGGKRDNSAKKDWRVNLKAGFTPNATDEYSLNFVKQSGEKTQISSVINDDNQWWEWPTWDTWNLYWLSHTELGGKTWLKTRLYYNKFDNSLVRNNLSSGQSWQSWYDDAAYGGSVEVGTDYLAGHTLKGSIHYRRDEHTEHEVTILTGVSEPKQDNIESTWSFALEETWHVTPQFDLVAGVSRDLRDAKKAEDYTGGAMIDYDIDDNDAWNYQGAAIWRYRDGGKLHFSASRRTRFPTVFERFSTRFDRASSNPFLDPERALNLELGIEDTLAPGVRGSAAVFHSRIDDLIQSVPVDLDGNGTIASNENQNQNVGKATFKGVELTLTADLSARLEVGGNYTYIDSEVDDPNDPDVRLTTAPRHKAFVYAKWRPFDALAVIPAVEYASRRWSTPATGSDYVRTDDYTLVSVKLDYRVAPNWDLSLTARNLFDKDYEITEGYPQQGRNFVLATRYRF</sequence>
<dbReference type="SUPFAM" id="SSF56935">
    <property type="entry name" value="Porins"/>
    <property type="match status" value="1"/>
</dbReference>
<dbReference type="GO" id="GO:0009279">
    <property type="term" value="C:cell outer membrane"/>
    <property type="evidence" value="ECO:0007669"/>
    <property type="project" value="UniProtKB-SubCell"/>
</dbReference>
<dbReference type="PROSITE" id="PS52016">
    <property type="entry name" value="TONB_DEPENDENT_REC_3"/>
    <property type="match status" value="1"/>
</dbReference>
<keyword evidence="5 11" id="KW-0812">Transmembrane</keyword>
<keyword evidence="7 13" id="KW-0798">TonB box</keyword>
<comment type="subcellular location">
    <subcellularLocation>
        <location evidence="1 11">Cell outer membrane</location>
        <topology evidence="1 11">Multi-pass membrane protein</topology>
    </subcellularLocation>
</comment>
<evidence type="ECO:0000256" key="8">
    <source>
        <dbReference type="ARBA" id="ARBA00023136"/>
    </source>
</evidence>
<feature type="domain" description="TonB-dependent receptor-like beta-barrel" evidence="15">
    <location>
        <begin position="222"/>
        <end position="650"/>
    </location>
</feature>
<dbReference type="RefSeq" id="WP_136386556.1">
    <property type="nucleotide sequence ID" value="NZ_SSOD01000019.1"/>
</dbReference>
<evidence type="ECO:0000256" key="3">
    <source>
        <dbReference type="ARBA" id="ARBA00022448"/>
    </source>
</evidence>
<evidence type="ECO:0000259" key="16">
    <source>
        <dbReference type="Pfam" id="PF07715"/>
    </source>
</evidence>
<evidence type="ECO:0000256" key="13">
    <source>
        <dbReference type="RuleBase" id="RU003357"/>
    </source>
</evidence>
<dbReference type="Pfam" id="PF07715">
    <property type="entry name" value="Plug"/>
    <property type="match status" value="1"/>
</dbReference>
<evidence type="ECO:0000256" key="5">
    <source>
        <dbReference type="ARBA" id="ARBA00022692"/>
    </source>
</evidence>
<dbReference type="EMBL" id="SSOD01000019">
    <property type="protein sequence ID" value="THF56885.1"/>
    <property type="molecule type" value="Genomic_DNA"/>
</dbReference>
<evidence type="ECO:0000313" key="17">
    <source>
        <dbReference type="EMBL" id="THF56885.1"/>
    </source>
</evidence>
<dbReference type="InterPro" id="IPR000531">
    <property type="entry name" value="Beta-barrel_TonB"/>
</dbReference>
<dbReference type="InterPro" id="IPR039426">
    <property type="entry name" value="TonB-dep_rcpt-like"/>
</dbReference>
<evidence type="ECO:0000256" key="12">
    <source>
        <dbReference type="PROSITE-ProRule" id="PRU10144"/>
    </source>
</evidence>
<comment type="similarity">
    <text evidence="2 11 13">Belongs to the TonB-dependent receptor family.</text>
</comment>
<organism evidence="17 18">
    <name type="scientific">Pseudothauera rhizosphaerae</name>
    <dbReference type="NCBI Taxonomy" id="2565932"/>
    <lineage>
        <taxon>Bacteria</taxon>
        <taxon>Pseudomonadati</taxon>
        <taxon>Pseudomonadota</taxon>
        <taxon>Betaproteobacteria</taxon>
        <taxon>Rhodocyclales</taxon>
        <taxon>Zoogloeaceae</taxon>
        <taxon>Pseudothauera</taxon>
    </lineage>
</organism>
<evidence type="ECO:0000259" key="15">
    <source>
        <dbReference type="Pfam" id="PF00593"/>
    </source>
</evidence>
<dbReference type="OrthoDB" id="6046653at2"/>
<comment type="caution">
    <text evidence="17">The sequence shown here is derived from an EMBL/GenBank/DDBJ whole genome shotgun (WGS) entry which is preliminary data.</text>
</comment>
<dbReference type="PANTHER" id="PTHR30069:SF29">
    <property type="entry name" value="HEMOGLOBIN AND HEMOGLOBIN-HAPTOGLOBIN-BINDING PROTEIN 1-RELATED"/>
    <property type="match status" value="1"/>
</dbReference>
<dbReference type="Gene3D" id="2.170.130.10">
    <property type="entry name" value="TonB-dependent receptor, plug domain"/>
    <property type="match status" value="1"/>
</dbReference>
<dbReference type="GO" id="GO:0015344">
    <property type="term" value="F:siderophore uptake transmembrane transporter activity"/>
    <property type="evidence" value="ECO:0007669"/>
    <property type="project" value="TreeGrafter"/>
</dbReference>
<evidence type="ECO:0000256" key="11">
    <source>
        <dbReference type="PROSITE-ProRule" id="PRU01360"/>
    </source>
</evidence>
<feature type="domain" description="TonB-dependent receptor plug" evidence="16">
    <location>
        <begin position="46"/>
        <end position="151"/>
    </location>
</feature>
<dbReference type="CDD" id="cd01347">
    <property type="entry name" value="ligand_gated_channel"/>
    <property type="match status" value="1"/>
</dbReference>
<dbReference type="AlphaFoldDB" id="A0A4V6RX00"/>
<dbReference type="InterPro" id="IPR036942">
    <property type="entry name" value="Beta-barrel_TonB_sf"/>
</dbReference>